<dbReference type="RefSeq" id="WP_210682007.1">
    <property type="nucleotide sequence ID" value="NZ_JAGMWN010000004.1"/>
</dbReference>
<reference evidence="1" key="1">
    <citation type="submission" date="2021-04" db="EMBL/GenBank/DDBJ databases">
        <authorList>
            <person name="Zhang D.-C."/>
        </authorList>
    </citation>
    <scope>NUCLEOTIDE SEQUENCE</scope>
    <source>
        <strain evidence="1">CGMCC 1.15697</strain>
    </source>
</reference>
<organism evidence="1 2">
    <name type="scientific">Marivibrio halodurans</name>
    <dbReference type="NCBI Taxonomy" id="2039722"/>
    <lineage>
        <taxon>Bacteria</taxon>
        <taxon>Pseudomonadati</taxon>
        <taxon>Pseudomonadota</taxon>
        <taxon>Alphaproteobacteria</taxon>
        <taxon>Rhodospirillales</taxon>
        <taxon>Rhodospirillaceae</taxon>
        <taxon>Marivibrio</taxon>
    </lineage>
</organism>
<dbReference type="AlphaFoldDB" id="A0A8J7S635"/>
<comment type="caution">
    <text evidence="1">The sequence shown here is derived from an EMBL/GenBank/DDBJ whole genome shotgun (WGS) entry which is preliminary data.</text>
</comment>
<sequence>MVGISEPASNLPPGEQDDLSALFETLADWEHQLQKLAPEDRAFIENEMEEPTP</sequence>
<name>A0A8J7S635_9PROT</name>
<evidence type="ECO:0000313" key="2">
    <source>
        <dbReference type="Proteomes" id="UP000672602"/>
    </source>
</evidence>
<accession>A0A8J7S635</accession>
<gene>
    <name evidence="1" type="ORF">KAJ83_10430</name>
</gene>
<dbReference type="Proteomes" id="UP000672602">
    <property type="component" value="Unassembled WGS sequence"/>
</dbReference>
<evidence type="ECO:0000313" key="1">
    <source>
        <dbReference type="EMBL" id="MBP5857424.1"/>
    </source>
</evidence>
<proteinExistence type="predicted"/>
<protein>
    <submittedName>
        <fullName evidence="1">Uncharacterized protein</fullName>
    </submittedName>
</protein>
<dbReference type="EMBL" id="JAGMWN010000004">
    <property type="protein sequence ID" value="MBP5857424.1"/>
    <property type="molecule type" value="Genomic_DNA"/>
</dbReference>
<keyword evidence="2" id="KW-1185">Reference proteome</keyword>